<feature type="transmembrane region" description="Helical" evidence="2">
    <location>
        <begin position="211"/>
        <end position="236"/>
    </location>
</feature>
<dbReference type="Proteomes" id="UP001203761">
    <property type="component" value="Unassembled WGS sequence"/>
</dbReference>
<evidence type="ECO:0000256" key="1">
    <source>
        <dbReference type="SAM" id="MobiDB-lite"/>
    </source>
</evidence>
<proteinExistence type="predicted"/>
<feature type="transmembrane region" description="Helical" evidence="2">
    <location>
        <begin position="117"/>
        <end position="137"/>
    </location>
</feature>
<keyword evidence="2" id="KW-1133">Transmembrane helix</keyword>
<dbReference type="RefSeq" id="WP_249737300.1">
    <property type="nucleotide sequence ID" value="NZ_JAKNCJ010000002.1"/>
</dbReference>
<keyword evidence="2" id="KW-0812">Transmembrane</keyword>
<feature type="transmembrane region" description="Helical" evidence="2">
    <location>
        <begin position="47"/>
        <end position="69"/>
    </location>
</feature>
<dbReference type="InterPro" id="IPR038750">
    <property type="entry name" value="YczE/YyaS-like"/>
</dbReference>
<protein>
    <recommendedName>
        <fullName evidence="5">Membrane protein YczE</fullName>
    </recommendedName>
</protein>
<feature type="transmembrane region" description="Helical" evidence="2">
    <location>
        <begin position="149"/>
        <end position="173"/>
    </location>
</feature>
<dbReference type="PANTHER" id="PTHR40078">
    <property type="entry name" value="INTEGRAL MEMBRANE PROTEIN-RELATED"/>
    <property type="match status" value="1"/>
</dbReference>
<dbReference type="EMBL" id="JAKNCJ010000002">
    <property type="protein sequence ID" value="MCL6423211.1"/>
    <property type="molecule type" value="Genomic_DNA"/>
</dbReference>
<reference evidence="3" key="1">
    <citation type="submission" date="2022-02" db="EMBL/GenBank/DDBJ databases">
        <authorList>
            <person name="Lee M."/>
            <person name="Kim S.-J."/>
            <person name="Jung M.-Y."/>
        </authorList>
    </citation>
    <scope>NUCLEOTIDE SEQUENCE</scope>
    <source>
        <strain evidence="3">JHP9</strain>
    </source>
</reference>
<name>A0ABT0QZX9_9MICO</name>
<accession>A0ABT0QZX9</accession>
<feature type="transmembrane region" description="Helical" evidence="2">
    <location>
        <begin position="90"/>
        <end position="111"/>
    </location>
</feature>
<gene>
    <name evidence="3" type="ORF">Bequi_07405</name>
</gene>
<dbReference type="PANTHER" id="PTHR40078:SF1">
    <property type="entry name" value="INTEGRAL MEMBRANE PROTEIN"/>
    <property type="match status" value="1"/>
</dbReference>
<evidence type="ECO:0000313" key="4">
    <source>
        <dbReference type="Proteomes" id="UP001203761"/>
    </source>
</evidence>
<organism evidence="3 4">
    <name type="scientific">Brachybacterium equifaecis</name>
    <dbReference type="NCBI Taxonomy" id="2910770"/>
    <lineage>
        <taxon>Bacteria</taxon>
        <taxon>Bacillati</taxon>
        <taxon>Actinomycetota</taxon>
        <taxon>Actinomycetes</taxon>
        <taxon>Micrococcales</taxon>
        <taxon>Dermabacteraceae</taxon>
        <taxon>Brachybacterium</taxon>
    </lineage>
</organism>
<evidence type="ECO:0000256" key="2">
    <source>
        <dbReference type="SAM" id="Phobius"/>
    </source>
</evidence>
<feature type="compositionally biased region" description="Basic and acidic residues" evidence="1">
    <location>
        <begin position="9"/>
        <end position="19"/>
    </location>
</feature>
<keyword evidence="2" id="KW-0472">Membrane</keyword>
<comment type="caution">
    <text evidence="3">The sequence shown here is derived from an EMBL/GenBank/DDBJ whole genome shotgun (WGS) entry which is preliminary data.</text>
</comment>
<dbReference type="Pfam" id="PF19700">
    <property type="entry name" value="DUF6198"/>
    <property type="match status" value="1"/>
</dbReference>
<keyword evidence="4" id="KW-1185">Reference proteome</keyword>
<feature type="region of interest" description="Disordered" evidence="1">
    <location>
        <begin position="1"/>
        <end position="27"/>
    </location>
</feature>
<evidence type="ECO:0008006" key="5">
    <source>
        <dbReference type="Google" id="ProtNLM"/>
    </source>
</evidence>
<sequence length="262" mass="27230">MTVPSPLPDPEHSEHHEPLPPETAPGTARSRALENLSLREQLGIDRLPLRLVLLMTGLTGFGVSIAMLIRGGLGVAPWDVFHVALAARTPFTVGTVLIAISFVVLLLWIPLRQHPGIGTLLNAVWVGVAADLALAVLPGAEEISPSHGLAVGISLMLGAILVNAISSAIYIGAQLGPGPRDGLMTGLNRRFGWPIGRSRLLVEGTVLLSGWLLGGPIGIGTVLYAIGIGPLCQVFLPYTIVPVRSRPGAAGPAGAVQGSEQP</sequence>
<evidence type="ECO:0000313" key="3">
    <source>
        <dbReference type="EMBL" id="MCL6423211.1"/>
    </source>
</evidence>